<sequence length="620" mass="68389">MRPPLVRIVNGNLYNHRSSAPVLTKLTFELPSTTPSNWCVVGPSRSGKSSFLQMLAGTLQCDPPSARSYPYLTARRRSPLDAMRYVGFGSGQDNSFSPTEAKNTYVSARYESKRDADDFLLRDYLRGRTQVNVDDKDEVAHELAEQTAVDFGLGRFLDSPVVFLSNGQTRRARIARALLTGPDVLLLDEPFMGLDPATAADMSCLFARLVGEGVVRLVMCARPQDPLPEWITHLVYLGEKRVMGSREHVLSELQGRLGGDAESTIAENQKRHIREFLKGTTGRSEPSSSSSSSSSAAFTGASVAPAPVDAEAEPVVEMDGCQVRYGDKIALGDWTQKTSKGRDEAGMVWTVRRGERWGVFGPNGSGKTTMVSLLSAEHPQVYSLPIKLFGKSFLPTESDAPPRLDYWTVQDAVSVSSPEVDRLVSSRSSRESVRAMVEGGWQHGPHHGRRRLTDGQKGRVVAALRWFAPELRPGCRGPDVGWADERLMRDLSLSGRRVILFLRRVLKSPELLILDETFSGMDAAVRDKCMRFLDHGQSAAYDEGVSFPGLTGEQTLICISHVKEEVPGCVRDWVCLPSAGSGRGPRFGRLDGPLGGGQEEEEEEEEEEDRSRRWDGIWDT</sequence>
<evidence type="ECO:0000256" key="3">
    <source>
        <dbReference type="SAM" id="MobiDB-lite"/>
    </source>
</evidence>
<dbReference type="OrthoDB" id="10255969at2759"/>
<feature type="domain" description="ABC transporter" evidence="4">
    <location>
        <begin position="329"/>
        <end position="603"/>
    </location>
</feature>
<evidence type="ECO:0000259" key="4">
    <source>
        <dbReference type="PROSITE" id="PS50893"/>
    </source>
</evidence>
<keyword evidence="2" id="KW-0067">ATP-binding</keyword>
<feature type="domain" description="ABC transporter" evidence="4">
    <location>
        <begin position="6"/>
        <end position="277"/>
    </location>
</feature>
<reference evidence="5 6" key="1">
    <citation type="journal article" date="2015" name="BMC Genomics">
        <title>Insights from the genome of Ophiocordyceps polyrhachis-furcata to pathogenicity and host specificity in insect fungi.</title>
        <authorList>
            <person name="Wichadakul D."/>
            <person name="Kobmoo N."/>
            <person name="Ingsriswang S."/>
            <person name="Tangphatsornruang S."/>
            <person name="Chantasingh D."/>
            <person name="Luangsa-ard J.J."/>
            <person name="Eurwilaichitr L."/>
        </authorList>
    </citation>
    <scope>NUCLEOTIDE SEQUENCE [LARGE SCALE GENOMIC DNA]</scope>
    <source>
        <strain evidence="5 6">BCC 54312</strain>
    </source>
</reference>
<dbReference type="PANTHER" id="PTHR43514">
    <property type="entry name" value="ABC TRANSPORTER I FAMILY MEMBER 10"/>
    <property type="match status" value="1"/>
</dbReference>
<evidence type="ECO:0000313" key="6">
    <source>
        <dbReference type="Proteomes" id="UP000253664"/>
    </source>
</evidence>
<dbReference type="InterPro" id="IPR003593">
    <property type="entry name" value="AAA+_ATPase"/>
</dbReference>
<dbReference type="PANTHER" id="PTHR43514:SF4">
    <property type="entry name" value="ABC TRANSPORTER I FAMILY MEMBER 10"/>
    <property type="match status" value="1"/>
</dbReference>
<dbReference type="Gene3D" id="3.40.50.300">
    <property type="entry name" value="P-loop containing nucleotide triphosphate hydrolases"/>
    <property type="match status" value="2"/>
</dbReference>
<dbReference type="InterPro" id="IPR003439">
    <property type="entry name" value="ABC_transporter-like_ATP-bd"/>
</dbReference>
<accession>A0A367L4N7</accession>
<keyword evidence="6" id="KW-1185">Reference proteome</keyword>
<evidence type="ECO:0000313" key="5">
    <source>
        <dbReference type="EMBL" id="RCI09403.1"/>
    </source>
</evidence>
<dbReference type="EMBL" id="LKCN02000015">
    <property type="protein sequence ID" value="RCI09403.1"/>
    <property type="molecule type" value="Genomic_DNA"/>
</dbReference>
<protein>
    <recommendedName>
        <fullName evidence="4">ABC transporter domain-containing protein</fullName>
    </recommendedName>
</protein>
<name>A0A367L4N7_9HYPO</name>
<proteinExistence type="predicted"/>
<dbReference type="Pfam" id="PF00005">
    <property type="entry name" value="ABC_tran"/>
    <property type="match status" value="2"/>
</dbReference>
<comment type="caution">
    <text evidence="5">The sequence shown here is derived from an EMBL/GenBank/DDBJ whole genome shotgun (WGS) entry which is preliminary data.</text>
</comment>
<evidence type="ECO:0000256" key="1">
    <source>
        <dbReference type="ARBA" id="ARBA00022741"/>
    </source>
</evidence>
<dbReference type="SMART" id="SM00382">
    <property type="entry name" value="AAA"/>
    <property type="match status" value="2"/>
</dbReference>
<evidence type="ECO:0000256" key="2">
    <source>
        <dbReference type="ARBA" id="ARBA00022840"/>
    </source>
</evidence>
<dbReference type="AlphaFoldDB" id="A0A367L4N7"/>
<gene>
    <name evidence="5" type="ORF">L249_3684</name>
</gene>
<feature type="compositionally biased region" description="Acidic residues" evidence="3">
    <location>
        <begin position="598"/>
        <end position="608"/>
    </location>
</feature>
<feature type="region of interest" description="Disordered" evidence="3">
    <location>
        <begin position="278"/>
        <end position="298"/>
    </location>
</feature>
<dbReference type="GO" id="GO:0005739">
    <property type="term" value="C:mitochondrion"/>
    <property type="evidence" value="ECO:0007669"/>
    <property type="project" value="TreeGrafter"/>
</dbReference>
<dbReference type="Proteomes" id="UP000253664">
    <property type="component" value="Unassembled WGS sequence"/>
</dbReference>
<dbReference type="InterPro" id="IPR050334">
    <property type="entry name" value="Molybdenum_import_ModC"/>
</dbReference>
<dbReference type="GO" id="GO:0005524">
    <property type="term" value="F:ATP binding"/>
    <property type="evidence" value="ECO:0007669"/>
    <property type="project" value="UniProtKB-KW"/>
</dbReference>
<organism evidence="5 6">
    <name type="scientific">Ophiocordyceps polyrhachis-furcata BCC 54312</name>
    <dbReference type="NCBI Taxonomy" id="1330021"/>
    <lineage>
        <taxon>Eukaryota</taxon>
        <taxon>Fungi</taxon>
        <taxon>Dikarya</taxon>
        <taxon>Ascomycota</taxon>
        <taxon>Pezizomycotina</taxon>
        <taxon>Sordariomycetes</taxon>
        <taxon>Hypocreomycetidae</taxon>
        <taxon>Hypocreales</taxon>
        <taxon>Ophiocordycipitaceae</taxon>
        <taxon>Ophiocordyceps</taxon>
    </lineage>
</organism>
<dbReference type="GO" id="GO:0016887">
    <property type="term" value="F:ATP hydrolysis activity"/>
    <property type="evidence" value="ECO:0007669"/>
    <property type="project" value="InterPro"/>
</dbReference>
<dbReference type="PROSITE" id="PS50893">
    <property type="entry name" value="ABC_TRANSPORTER_2"/>
    <property type="match status" value="2"/>
</dbReference>
<feature type="compositionally biased region" description="Basic and acidic residues" evidence="3">
    <location>
        <begin position="609"/>
        <end position="620"/>
    </location>
</feature>
<dbReference type="STRING" id="1330021.A0A367L4N7"/>
<dbReference type="InterPro" id="IPR027417">
    <property type="entry name" value="P-loop_NTPase"/>
</dbReference>
<dbReference type="SUPFAM" id="SSF52540">
    <property type="entry name" value="P-loop containing nucleoside triphosphate hydrolases"/>
    <property type="match status" value="2"/>
</dbReference>
<keyword evidence="1" id="KW-0547">Nucleotide-binding</keyword>
<feature type="region of interest" description="Disordered" evidence="3">
    <location>
        <begin position="583"/>
        <end position="620"/>
    </location>
</feature>